<dbReference type="Pfam" id="PF14219">
    <property type="entry name" value="DUF4328"/>
    <property type="match status" value="1"/>
</dbReference>
<dbReference type="InterPro" id="IPR025565">
    <property type="entry name" value="DUF4328"/>
</dbReference>
<evidence type="ECO:0000259" key="3">
    <source>
        <dbReference type="Pfam" id="PF14219"/>
    </source>
</evidence>
<dbReference type="AlphaFoldDB" id="A0A4Q2RQY5"/>
<reference evidence="4 5" key="1">
    <citation type="submission" date="2019-01" db="EMBL/GenBank/DDBJ databases">
        <title>Novel species of Nocardioides.</title>
        <authorList>
            <person name="Liu Q."/>
            <person name="Xin Y.-H."/>
        </authorList>
    </citation>
    <scope>NUCLEOTIDE SEQUENCE [LARGE SCALE GENOMIC DNA]</scope>
    <source>
        <strain evidence="4 5">HLT3-15</strain>
    </source>
</reference>
<proteinExistence type="predicted"/>
<dbReference type="InterPro" id="IPR018929">
    <property type="entry name" value="DUF2510"/>
</dbReference>
<evidence type="ECO:0000259" key="2">
    <source>
        <dbReference type="Pfam" id="PF10708"/>
    </source>
</evidence>
<feature type="transmembrane region" description="Helical" evidence="1">
    <location>
        <begin position="47"/>
        <end position="71"/>
    </location>
</feature>
<dbReference type="RefSeq" id="WP_129474629.1">
    <property type="nucleotide sequence ID" value="NZ_SDWS01000003.1"/>
</dbReference>
<dbReference type="Proteomes" id="UP000291838">
    <property type="component" value="Unassembled WGS sequence"/>
</dbReference>
<comment type="caution">
    <text evidence="4">The sequence shown here is derived from an EMBL/GenBank/DDBJ whole genome shotgun (WGS) entry which is preliminary data.</text>
</comment>
<dbReference type="EMBL" id="SDWS01000003">
    <property type="protein sequence ID" value="RYB91380.1"/>
    <property type="molecule type" value="Genomic_DNA"/>
</dbReference>
<organism evidence="4 5">
    <name type="scientific">Nocardioides glacieisoli</name>
    <dbReference type="NCBI Taxonomy" id="1168730"/>
    <lineage>
        <taxon>Bacteria</taxon>
        <taxon>Bacillati</taxon>
        <taxon>Actinomycetota</taxon>
        <taxon>Actinomycetes</taxon>
        <taxon>Propionibacteriales</taxon>
        <taxon>Nocardioidaceae</taxon>
        <taxon>Nocardioides</taxon>
    </lineage>
</organism>
<gene>
    <name evidence="4" type="ORF">EUA06_08610</name>
</gene>
<keyword evidence="1" id="KW-1133">Transmembrane helix</keyword>
<protein>
    <submittedName>
        <fullName evidence="4">DUF4328 domain-containing protein</fullName>
    </submittedName>
</protein>
<feature type="transmembrane region" description="Helical" evidence="1">
    <location>
        <begin position="136"/>
        <end position="156"/>
    </location>
</feature>
<evidence type="ECO:0000313" key="4">
    <source>
        <dbReference type="EMBL" id="RYB91380.1"/>
    </source>
</evidence>
<accession>A0A4Q2RQY5</accession>
<dbReference type="Pfam" id="PF10708">
    <property type="entry name" value="DUF2510"/>
    <property type="match status" value="1"/>
</dbReference>
<evidence type="ECO:0000313" key="5">
    <source>
        <dbReference type="Proteomes" id="UP000291838"/>
    </source>
</evidence>
<name>A0A4Q2RQY5_9ACTN</name>
<feature type="domain" description="DUF4328" evidence="3">
    <location>
        <begin position="103"/>
        <end position="248"/>
    </location>
</feature>
<dbReference type="OrthoDB" id="4174975at2"/>
<evidence type="ECO:0000256" key="1">
    <source>
        <dbReference type="SAM" id="Phobius"/>
    </source>
</evidence>
<feature type="domain" description="DUF2510" evidence="2">
    <location>
        <begin position="7"/>
        <end position="33"/>
    </location>
</feature>
<keyword evidence="5" id="KW-1185">Reference proteome</keyword>
<feature type="transmembrane region" description="Helical" evidence="1">
    <location>
        <begin position="183"/>
        <end position="202"/>
    </location>
</feature>
<sequence>MALGGEGWYADPQDARRLRWWDGTAWTAHTHDGVGSTAAHHSPLPRWWGGLTVALQVGLLLNVATSLYVLYVDQQILAFVEELRLRPDTVTEADGTRIDTLMLQSSVALLAWLGTGLLFIIWSYTVHHSARMDRSVLRHGSGWAIGGWFVPFLSFWRPFQMVLDVRRGATGDADLPTTRTLGWWWATFWASYAAGMVATFYYRALESTSDDEAGRVLDHFASAASWERGSELIAIVSALLAVAVVREVRSLVTAERA</sequence>
<keyword evidence="1" id="KW-0812">Transmembrane</keyword>
<keyword evidence="1" id="KW-0472">Membrane</keyword>
<feature type="transmembrane region" description="Helical" evidence="1">
    <location>
        <begin position="101"/>
        <end position="124"/>
    </location>
</feature>